<keyword evidence="1 3" id="KW-0813">Transport</keyword>
<dbReference type="InterPro" id="IPR006128">
    <property type="entry name" value="Lipoprotein_PsaA-like"/>
</dbReference>
<dbReference type="Gene3D" id="3.40.50.1980">
    <property type="entry name" value="Nitrogenase molybdenum iron protein domain"/>
    <property type="match status" value="3"/>
</dbReference>
<feature type="compositionally biased region" description="Basic and acidic residues" evidence="4">
    <location>
        <begin position="132"/>
        <end position="175"/>
    </location>
</feature>
<evidence type="ECO:0000256" key="2">
    <source>
        <dbReference type="ARBA" id="ARBA00022729"/>
    </source>
</evidence>
<dbReference type="PRINTS" id="PR00691">
    <property type="entry name" value="ADHESINB"/>
</dbReference>
<evidence type="ECO:0000256" key="4">
    <source>
        <dbReference type="SAM" id="MobiDB-lite"/>
    </source>
</evidence>
<dbReference type="RefSeq" id="WP_016992520.1">
    <property type="nucleotide sequence ID" value="NZ_AVCW01000006.1"/>
</dbReference>
<dbReference type="PANTHER" id="PTHR42953:SF8">
    <property type="entry name" value="ZINT DOMAIN-CONTAINING PROTEIN"/>
    <property type="match status" value="1"/>
</dbReference>
<keyword evidence="7" id="KW-1185">Reference proteome</keyword>
<sequence>MKKLYLLLLVAVLALFTAACGDKSSTSQKTEEKDKLSIYTTVYPLSYFAQRIGGDAVEVASIYPAGANEHTFEPTQKDMMKLADADIFFYIGLGLEGFVENAKKTLANEDVTMVATADDVSDEKLAVSTGHVHAEDDEHEADAHDDHEHGATEDDHEHEAEEHGHDEHEHGDIDPHVWLSPTISQDLALSIKNTLVEKMPAQEATFNTNYEALVKELQDLDQDFKAMTDKAQNKTFFVSHAAFGYIAGQYGLTQVPIAGLNSQNEPSQKELTKIVDKANELHIHYILFEQNVSSKLAEVIQKEVGAESLVLHNLSVLTADDEKNEETYFTLMQKNIDTLEKALSVQ</sequence>
<evidence type="ECO:0000313" key="6">
    <source>
        <dbReference type="EMBL" id="KGR84232.1"/>
    </source>
</evidence>
<dbReference type="InterPro" id="IPR006127">
    <property type="entry name" value="ZnuA-like"/>
</dbReference>
<evidence type="ECO:0000256" key="3">
    <source>
        <dbReference type="RuleBase" id="RU003512"/>
    </source>
</evidence>
<feature type="chain" id="PRO_5045836210" evidence="5">
    <location>
        <begin position="22"/>
        <end position="346"/>
    </location>
</feature>
<protein>
    <submittedName>
        <fullName evidence="6">Adhesin</fullName>
    </submittedName>
</protein>
<name>A0ABR4XY17_9BACI</name>
<evidence type="ECO:0000256" key="5">
    <source>
        <dbReference type="SAM" id="SignalP"/>
    </source>
</evidence>
<dbReference type="PRINTS" id="PR00690">
    <property type="entry name" value="ADHESNFAMILY"/>
</dbReference>
<dbReference type="PANTHER" id="PTHR42953">
    <property type="entry name" value="HIGH-AFFINITY ZINC UPTAKE SYSTEM PROTEIN ZNUA-RELATED"/>
    <property type="match status" value="1"/>
</dbReference>
<evidence type="ECO:0000313" key="7">
    <source>
        <dbReference type="Proteomes" id="UP000030487"/>
    </source>
</evidence>
<evidence type="ECO:0000256" key="1">
    <source>
        <dbReference type="ARBA" id="ARBA00022448"/>
    </source>
</evidence>
<feature type="signal peptide" evidence="5">
    <location>
        <begin position="1"/>
        <end position="21"/>
    </location>
</feature>
<feature type="region of interest" description="Disordered" evidence="4">
    <location>
        <begin position="128"/>
        <end position="177"/>
    </location>
</feature>
<reference evidence="6 7" key="1">
    <citation type="submission" date="2014-02" db="EMBL/GenBank/DDBJ databases">
        <title>Draft genome sequence of Lysinibacillus boronitolerans NBRC 103108.</title>
        <authorList>
            <person name="Zhang F."/>
            <person name="Wang G."/>
            <person name="Zhang L."/>
        </authorList>
    </citation>
    <scope>NUCLEOTIDE SEQUENCE [LARGE SCALE GENOMIC DNA]</scope>
    <source>
        <strain evidence="6 7">NBRC 103108</strain>
    </source>
</reference>
<organism evidence="6 7">
    <name type="scientific">Lysinibacillus boronitolerans JCM 21713 = 10a = NBRC 103108</name>
    <dbReference type="NCBI Taxonomy" id="1294264"/>
    <lineage>
        <taxon>Bacteria</taxon>
        <taxon>Bacillati</taxon>
        <taxon>Bacillota</taxon>
        <taxon>Bacilli</taxon>
        <taxon>Bacillales</taxon>
        <taxon>Bacillaceae</taxon>
        <taxon>Lysinibacillus</taxon>
    </lineage>
</organism>
<proteinExistence type="inferred from homology"/>
<dbReference type="InterPro" id="IPR050492">
    <property type="entry name" value="Bact_metal-bind_prot9"/>
</dbReference>
<dbReference type="Pfam" id="PF01297">
    <property type="entry name" value="ZnuA"/>
    <property type="match status" value="1"/>
</dbReference>
<comment type="similarity">
    <text evidence="3">Belongs to the bacterial solute-binding protein 9 family.</text>
</comment>
<dbReference type="InterPro" id="IPR006129">
    <property type="entry name" value="AdhesinB"/>
</dbReference>
<gene>
    <name evidence="6" type="ORF">CD31_14895</name>
</gene>
<dbReference type="SUPFAM" id="SSF53807">
    <property type="entry name" value="Helical backbone' metal receptor"/>
    <property type="match status" value="1"/>
</dbReference>
<dbReference type="EMBL" id="JPVR01000076">
    <property type="protein sequence ID" value="KGR84232.1"/>
    <property type="molecule type" value="Genomic_DNA"/>
</dbReference>
<comment type="caution">
    <text evidence="6">The sequence shown here is derived from an EMBL/GenBank/DDBJ whole genome shotgun (WGS) entry which is preliminary data.</text>
</comment>
<keyword evidence="2 5" id="KW-0732">Signal</keyword>
<accession>A0ABR4XY17</accession>
<dbReference type="PROSITE" id="PS51257">
    <property type="entry name" value="PROKAR_LIPOPROTEIN"/>
    <property type="match status" value="1"/>
</dbReference>
<dbReference type="Proteomes" id="UP000030487">
    <property type="component" value="Unassembled WGS sequence"/>
</dbReference>